<reference evidence="1 2" key="1">
    <citation type="submission" date="2023-05" db="EMBL/GenBank/DDBJ databases">
        <title>A 100% complete, gapless, phased diploid assembly of the Scenedesmus obliquus UTEX 3031 genome.</title>
        <authorList>
            <person name="Biondi T.C."/>
            <person name="Hanschen E.R."/>
            <person name="Kwon T."/>
            <person name="Eng W."/>
            <person name="Kruse C.P.S."/>
            <person name="Koehler S.I."/>
            <person name="Kunde Y."/>
            <person name="Gleasner C.D."/>
            <person name="You Mak K.T."/>
            <person name="Polle J."/>
            <person name="Hovde B.T."/>
            <person name="Starkenburg S.R."/>
        </authorList>
    </citation>
    <scope>NUCLEOTIDE SEQUENCE [LARGE SCALE GENOMIC DNA]</scope>
    <source>
        <strain evidence="1 2">DOE0152z</strain>
    </source>
</reference>
<dbReference type="EMBL" id="CP126208">
    <property type="protein sequence ID" value="WIA08041.1"/>
    <property type="molecule type" value="Genomic_DNA"/>
</dbReference>
<proteinExistence type="predicted"/>
<evidence type="ECO:0000313" key="1">
    <source>
        <dbReference type="EMBL" id="WIA08041.1"/>
    </source>
</evidence>
<sequence length="69" mass="7378">MRFRPWSGVYLSEEYLGSVAAAEAITAQLLTAYAAGGVVPLVETAVKKDAELEHVVQLLQAGKKIDTCV</sequence>
<gene>
    <name evidence="1" type="ORF">OEZ85_007511</name>
</gene>
<name>A0ABY8TJN8_TETOB</name>
<protein>
    <recommendedName>
        <fullName evidence="3">Fructose-bisphosphate aldolase</fullName>
    </recommendedName>
</protein>
<keyword evidence="2" id="KW-1185">Reference proteome</keyword>
<dbReference type="Proteomes" id="UP001244341">
    <property type="component" value="Chromosome 1b"/>
</dbReference>
<evidence type="ECO:0008006" key="3">
    <source>
        <dbReference type="Google" id="ProtNLM"/>
    </source>
</evidence>
<evidence type="ECO:0000313" key="2">
    <source>
        <dbReference type="Proteomes" id="UP001244341"/>
    </source>
</evidence>
<accession>A0ABY8TJN8</accession>
<organism evidence="1 2">
    <name type="scientific">Tetradesmus obliquus</name>
    <name type="common">Green alga</name>
    <name type="synonym">Acutodesmus obliquus</name>
    <dbReference type="NCBI Taxonomy" id="3088"/>
    <lineage>
        <taxon>Eukaryota</taxon>
        <taxon>Viridiplantae</taxon>
        <taxon>Chlorophyta</taxon>
        <taxon>core chlorophytes</taxon>
        <taxon>Chlorophyceae</taxon>
        <taxon>CS clade</taxon>
        <taxon>Sphaeropleales</taxon>
        <taxon>Scenedesmaceae</taxon>
        <taxon>Tetradesmus</taxon>
    </lineage>
</organism>